<proteinExistence type="inferred from homology"/>
<feature type="domain" description="RimM N-terminal" evidence="7">
    <location>
        <begin position="13"/>
        <end position="90"/>
    </location>
</feature>
<organism evidence="9">
    <name type="scientific">Aurantimonas coralicida</name>
    <dbReference type="NCBI Taxonomy" id="182270"/>
    <lineage>
        <taxon>Bacteria</taxon>
        <taxon>Pseudomonadati</taxon>
        <taxon>Pseudomonadota</taxon>
        <taxon>Alphaproteobacteria</taxon>
        <taxon>Hyphomicrobiales</taxon>
        <taxon>Aurantimonadaceae</taxon>
        <taxon>Aurantimonas</taxon>
    </lineage>
</organism>
<feature type="region of interest" description="Disordered" evidence="6">
    <location>
        <begin position="167"/>
        <end position="194"/>
    </location>
</feature>
<comment type="subcellular location">
    <subcellularLocation>
        <location evidence="5">Cytoplasm</location>
    </subcellularLocation>
</comment>
<comment type="subunit">
    <text evidence="5">Binds ribosomal protein uS19.</text>
</comment>
<dbReference type="InterPro" id="IPR002676">
    <property type="entry name" value="RimM_N"/>
</dbReference>
<comment type="function">
    <text evidence="5">An accessory protein needed during the final step in the assembly of 30S ribosomal subunit, possibly for assembly of the head region. Essential for efficient processing of 16S rRNA. May be needed both before and after RbfA during the maturation of 16S rRNA. It has affinity for free ribosomal 30S subunits but not for 70S ribosomes.</text>
</comment>
<comment type="similarity">
    <text evidence="5">Belongs to the RimM family.</text>
</comment>
<dbReference type="Pfam" id="PF24986">
    <property type="entry name" value="PRC_RimM"/>
    <property type="match status" value="1"/>
</dbReference>
<dbReference type="SUPFAM" id="SSF50346">
    <property type="entry name" value="PRC-barrel domain"/>
    <property type="match status" value="1"/>
</dbReference>
<keyword evidence="4 5" id="KW-0143">Chaperone</keyword>
<evidence type="ECO:0000256" key="4">
    <source>
        <dbReference type="ARBA" id="ARBA00023186"/>
    </source>
</evidence>
<evidence type="ECO:0000256" key="2">
    <source>
        <dbReference type="ARBA" id="ARBA00022517"/>
    </source>
</evidence>
<comment type="domain">
    <text evidence="5">The PRC barrel domain binds ribosomal protein uS19.</text>
</comment>
<dbReference type="InterPro" id="IPR011961">
    <property type="entry name" value="RimM"/>
</dbReference>
<evidence type="ECO:0000256" key="6">
    <source>
        <dbReference type="SAM" id="MobiDB-lite"/>
    </source>
</evidence>
<dbReference type="GO" id="GO:0005737">
    <property type="term" value="C:cytoplasm"/>
    <property type="evidence" value="ECO:0007669"/>
    <property type="project" value="UniProtKB-SubCell"/>
</dbReference>
<gene>
    <name evidence="5" type="primary">rimM</name>
</gene>
<evidence type="ECO:0000256" key="1">
    <source>
        <dbReference type="ARBA" id="ARBA00022490"/>
    </source>
</evidence>
<dbReference type="Gene3D" id="2.30.30.240">
    <property type="entry name" value="PRC-barrel domain"/>
    <property type="match status" value="1"/>
</dbReference>
<dbReference type="InterPro" id="IPR036976">
    <property type="entry name" value="RimM_N_sf"/>
</dbReference>
<evidence type="ECO:0000256" key="3">
    <source>
        <dbReference type="ARBA" id="ARBA00022552"/>
    </source>
</evidence>
<dbReference type="EMBL" id="LC066372">
    <property type="protein sequence ID" value="BAT26596.1"/>
    <property type="molecule type" value="Genomic_DNA"/>
</dbReference>
<dbReference type="HAMAP" id="MF_00014">
    <property type="entry name" value="Ribosome_mat_RimM"/>
    <property type="match status" value="1"/>
</dbReference>
<evidence type="ECO:0000259" key="8">
    <source>
        <dbReference type="Pfam" id="PF24986"/>
    </source>
</evidence>
<evidence type="ECO:0000259" key="7">
    <source>
        <dbReference type="Pfam" id="PF01782"/>
    </source>
</evidence>
<sequence length="194" mass="20860">MSETGKLENPVLLGVVGGAQGIKGECRVRSFTADPTDLGAYGPLVDASGNRYTVLSARVAKNVVMVRFKEVADRNHAERLNGRELFVDRSVLPEPEDDDEFYLEDLVGYTVETVAGEAVGTVIAFHDFNAGDIVEIRPTKGQTLMIPFSEAAIPVIDAERRLMVVEPGPAGLATPDDEPEDGGEAEGGADRMER</sequence>
<dbReference type="GO" id="GO:0042274">
    <property type="term" value="P:ribosomal small subunit biogenesis"/>
    <property type="evidence" value="ECO:0007669"/>
    <property type="project" value="UniProtKB-UniRule"/>
</dbReference>
<feature type="compositionally biased region" description="Acidic residues" evidence="6">
    <location>
        <begin position="175"/>
        <end position="184"/>
    </location>
</feature>
<dbReference type="Gene3D" id="2.40.30.60">
    <property type="entry name" value="RimM"/>
    <property type="match status" value="1"/>
</dbReference>
<dbReference type="InterPro" id="IPR056792">
    <property type="entry name" value="PRC_RimM"/>
</dbReference>
<dbReference type="PANTHER" id="PTHR33692:SF1">
    <property type="entry name" value="RIBOSOME MATURATION FACTOR RIMM"/>
    <property type="match status" value="1"/>
</dbReference>
<dbReference type="GO" id="GO:0005840">
    <property type="term" value="C:ribosome"/>
    <property type="evidence" value="ECO:0007669"/>
    <property type="project" value="InterPro"/>
</dbReference>
<dbReference type="SUPFAM" id="SSF50447">
    <property type="entry name" value="Translation proteins"/>
    <property type="match status" value="1"/>
</dbReference>
<protein>
    <recommendedName>
        <fullName evidence="5">Ribosome maturation factor RimM</fullName>
    </recommendedName>
</protein>
<dbReference type="RefSeq" id="WP_024351864.1">
    <property type="nucleotide sequence ID" value="NZ_BBWN01000042.1"/>
</dbReference>
<feature type="domain" description="Ribosome maturation factor RimM PRC barrel" evidence="8">
    <location>
        <begin position="104"/>
        <end position="167"/>
    </location>
</feature>
<dbReference type="GO" id="GO:0043022">
    <property type="term" value="F:ribosome binding"/>
    <property type="evidence" value="ECO:0007669"/>
    <property type="project" value="InterPro"/>
</dbReference>
<dbReference type="Pfam" id="PF01782">
    <property type="entry name" value="RimM"/>
    <property type="match status" value="1"/>
</dbReference>
<keyword evidence="1 5" id="KW-0963">Cytoplasm</keyword>
<dbReference type="InterPro" id="IPR009000">
    <property type="entry name" value="Transl_B-barrel_sf"/>
</dbReference>
<dbReference type="NCBIfam" id="TIGR02273">
    <property type="entry name" value="16S_RimM"/>
    <property type="match status" value="1"/>
</dbReference>
<keyword evidence="2 5" id="KW-0690">Ribosome biogenesis</keyword>
<dbReference type="InterPro" id="IPR011033">
    <property type="entry name" value="PRC_barrel-like_sf"/>
</dbReference>
<accession>A0A0P0YYN9</accession>
<evidence type="ECO:0000256" key="5">
    <source>
        <dbReference type="HAMAP-Rule" id="MF_00014"/>
    </source>
</evidence>
<name>A0A0P0YYN9_9HYPH</name>
<dbReference type="AlphaFoldDB" id="A0A0P0YYN9"/>
<keyword evidence="3 5" id="KW-0698">rRNA processing</keyword>
<reference evidence="9" key="1">
    <citation type="journal article" date="2015" name="Proc. Natl. Acad. Sci. U.S.A.">
        <title>Bacterial clade with the ribosomal RNA operon on a small plasmid rather than the chromosome.</title>
        <authorList>
            <person name="Anda M."/>
            <person name="Ohtsubo Y."/>
            <person name="Okubo T."/>
            <person name="Sugawara M."/>
            <person name="Nagata Y."/>
            <person name="Tsuda M."/>
            <person name="Minamisawa K."/>
            <person name="Mitsui H."/>
        </authorList>
    </citation>
    <scope>NUCLEOTIDE SEQUENCE</scope>
    <source>
        <strain evidence="9">DSM 14790</strain>
    </source>
</reference>
<dbReference type="PANTHER" id="PTHR33692">
    <property type="entry name" value="RIBOSOME MATURATION FACTOR RIMM"/>
    <property type="match status" value="1"/>
</dbReference>
<evidence type="ECO:0000313" key="9">
    <source>
        <dbReference type="EMBL" id="BAT26596.1"/>
    </source>
</evidence>
<dbReference type="GO" id="GO:0006364">
    <property type="term" value="P:rRNA processing"/>
    <property type="evidence" value="ECO:0007669"/>
    <property type="project" value="UniProtKB-UniRule"/>
</dbReference>